<dbReference type="EMBL" id="BTFW01000001">
    <property type="protein sequence ID" value="GMM60803.1"/>
    <property type="molecule type" value="Genomic_DNA"/>
</dbReference>
<evidence type="ECO:0000313" key="3">
    <source>
        <dbReference type="Proteomes" id="UP001187221"/>
    </source>
</evidence>
<evidence type="ECO:0000313" key="2">
    <source>
        <dbReference type="EMBL" id="GMM60803.1"/>
    </source>
</evidence>
<feature type="domain" description="NAD-dependent epimerase/dehydratase" evidence="1">
    <location>
        <begin position="8"/>
        <end position="234"/>
    </location>
</feature>
<dbReference type="Gene3D" id="3.40.50.720">
    <property type="entry name" value="NAD(P)-binding Rossmann-like Domain"/>
    <property type="match status" value="1"/>
</dbReference>
<dbReference type="NCBIfam" id="TIGR03466">
    <property type="entry name" value="HpnA"/>
    <property type="match status" value="1"/>
</dbReference>
<accession>A0ABQ6P6C4</accession>
<organism evidence="2 3">
    <name type="scientific">Novosphingobium pituita</name>
    <dbReference type="NCBI Taxonomy" id="3056842"/>
    <lineage>
        <taxon>Bacteria</taxon>
        <taxon>Pseudomonadati</taxon>
        <taxon>Pseudomonadota</taxon>
        <taxon>Alphaproteobacteria</taxon>
        <taxon>Sphingomonadales</taxon>
        <taxon>Sphingomonadaceae</taxon>
        <taxon>Novosphingobium</taxon>
    </lineage>
</organism>
<dbReference type="InterPro" id="IPR036291">
    <property type="entry name" value="NAD(P)-bd_dom_sf"/>
</dbReference>
<dbReference type="RefSeq" id="WP_317974568.1">
    <property type="nucleotide sequence ID" value="NZ_BTFW01000001.1"/>
</dbReference>
<dbReference type="PANTHER" id="PTHR48079">
    <property type="entry name" value="PROTEIN YEEZ"/>
    <property type="match status" value="1"/>
</dbReference>
<dbReference type="InterPro" id="IPR051783">
    <property type="entry name" value="NAD(P)-dependent_oxidoreduct"/>
</dbReference>
<gene>
    <name evidence="2" type="ORF">NUTIK01_15800</name>
</gene>
<dbReference type="InterPro" id="IPR001509">
    <property type="entry name" value="Epimerase_deHydtase"/>
</dbReference>
<proteinExistence type="predicted"/>
<dbReference type="PANTHER" id="PTHR48079:SF6">
    <property type="entry name" value="NAD(P)-BINDING DOMAIN-CONTAINING PROTEIN-RELATED"/>
    <property type="match status" value="1"/>
</dbReference>
<dbReference type="SUPFAM" id="SSF51735">
    <property type="entry name" value="NAD(P)-binding Rossmann-fold domains"/>
    <property type="match status" value="1"/>
</dbReference>
<keyword evidence="3" id="KW-1185">Reference proteome</keyword>
<dbReference type="Pfam" id="PF01370">
    <property type="entry name" value="Epimerase"/>
    <property type="match status" value="1"/>
</dbReference>
<sequence>MTYRDDLILVTGASGFLGSAVVRALLARGARCRVLVRSASPRENLAGLGLDIVEGDLRDGASVRRAMEGVRFAFNVAADYRLWAPDPEEIVRNNRLAADNVIEAALACGIERLVHTSSVATLLPLDGRPSDEDHPATEQTVVGAYKRSKVVAERLIEQAVVSRALPAVIVNPSTPIGPRDLRPTPTGRVIVEAANGRMPAYVDSGLNLVHVEDVAAGHLAALEKGVNGRRYVLGGQDVTLAEMLREIARLMGRRPPRVALPRGPLFPMAWVNEKLCALTGREPFLTVDSLRMAGHHMYYSSARAQAELGYSYRPWQAAIADALADFAARGVVPAPVSALLAQQVSA</sequence>
<dbReference type="InterPro" id="IPR017829">
    <property type="entry name" value="Hopanoid-assoc_sugar_epimerase"/>
</dbReference>
<dbReference type="Proteomes" id="UP001187221">
    <property type="component" value="Unassembled WGS sequence"/>
</dbReference>
<name>A0ABQ6P6C4_9SPHN</name>
<dbReference type="CDD" id="cd05228">
    <property type="entry name" value="AR_FR_like_1_SDR_e"/>
    <property type="match status" value="1"/>
</dbReference>
<evidence type="ECO:0000259" key="1">
    <source>
        <dbReference type="Pfam" id="PF01370"/>
    </source>
</evidence>
<comment type="caution">
    <text evidence="2">The sequence shown here is derived from an EMBL/GenBank/DDBJ whole genome shotgun (WGS) entry which is preliminary data.</text>
</comment>
<reference evidence="2 3" key="1">
    <citation type="submission" date="2023-06" db="EMBL/GenBank/DDBJ databases">
        <title>Draft genome sequence of Novosphingobium sp. strain IK01.</title>
        <authorList>
            <person name="Hatamoto M."/>
            <person name="Ikarashi T."/>
            <person name="Yamaguchi T."/>
        </authorList>
    </citation>
    <scope>NUCLEOTIDE SEQUENCE [LARGE SCALE GENOMIC DNA]</scope>
    <source>
        <strain evidence="2 3">IK01</strain>
    </source>
</reference>
<protein>
    <submittedName>
        <fullName evidence="2">NAD-dependent epimerase/dehydratase family protein</fullName>
    </submittedName>
</protein>